<dbReference type="InterPro" id="IPR006602">
    <property type="entry name" value="DM10_dom"/>
</dbReference>
<evidence type="ECO:0000256" key="2">
    <source>
        <dbReference type="ARBA" id="ARBA00022490"/>
    </source>
</evidence>
<dbReference type="GO" id="GO:0005874">
    <property type="term" value="C:microtubule"/>
    <property type="evidence" value="ECO:0007669"/>
    <property type="project" value="TreeGrafter"/>
</dbReference>
<name>A0AAD9P9Q4_RIDPI</name>
<evidence type="ECO:0000256" key="7">
    <source>
        <dbReference type="ARBA" id="ARBA00039880"/>
    </source>
</evidence>
<comment type="caution">
    <text evidence="9">The sequence shown here is derived from an EMBL/GenBank/DDBJ whole genome shotgun (WGS) entry which is preliminary data.</text>
</comment>
<evidence type="ECO:0000256" key="1">
    <source>
        <dbReference type="ARBA" id="ARBA00004430"/>
    </source>
</evidence>
<dbReference type="GO" id="GO:0005930">
    <property type="term" value="C:axoneme"/>
    <property type="evidence" value="ECO:0007669"/>
    <property type="project" value="UniProtKB-SubCell"/>
</dbReference>
<keyword evidence="5" id="KW-0966">Cell projection</keyword>
<keyword evidence="10" id="KW-1185">Reference proteome</keyword>
<feature type="domain" description="DM10" evidence="8">
    <location>
        <begin position="427"/>
        <end position="534"/>
    </location>
</feature>
<evidence type="ECO:0000256" key="6">
    <source>
        <dbReference type="ARBA" id="ARBA00035003"/>
    </source>
</evidence>
<keyword evidence="3" id="KW-0677">Repeat</keyword>
<dbReference type="InterPro" id="IPR040193">
    <property type="entry name" value="EFHC1/EFHC2/EFHB"/>
</dbReference>
<dbReference type="AlphaFoldDB" id="A0AAD9P9Q4"/>
<dbReference type="FunFam" id="2.30.29.170:FF:000002">
    <property type="entry name" value="EF-hand domain (C-terminal) containing 1"/>
    <property type="match status" value="1"/>
</dbReference>
<feature type="domain" description="DM10" evidence="8">
    <location>
        <begin position="75"/>
        <end position="182"/>
    </location>
</feature>
<evidence type="ECO:0000259" key="8">
    <source>
        <dbReference type="PROSITE" id="PS51336"/>
    </source>
</evidence>
<dbReference type="SUPFAM" id="SSF47473">
    <property type="entry name" value="EF-hand"/>
    <property type="match status" value="2"/>
</dbReference>
<keyword evidence="4" id="KW-0206">Cytoskeleton</keyword>
<evidence type="ECO:0000256" key="4">
    <source>
        <dbReference type="ARBA" id="ARBA00023212"/>
    </source>
</evidence>
<dbReference type="PANTHER" id="PTHR12086:SF11">
    <property type="entry name" value="EF-HAND DOMAIN-CONTAINING FAMILY MEMBER C2"/>
    <property type="match status" value="1"/>
</dbReference>
<dbReference type="GO" id="GO:0010975">
    <property type="term" value="P:regulation of neuron projection development"/>
    <property type="evidence" value="ECO:0007669"/>
    <property type="project" value="TreeGrafter"/>
</dbReference>
<gene>
    <name evidence="9" type="ORF">NP493_67g03028</name>
</gene>
<dbReference type="EMBL" id="JAODUO010000067">
    <property type="protein sequence ID" value="KAK2190816.1"/>
    <property type="molecule type" value="Genomic_DNA"/>
</dbReference>
<dbReference type="FunFam" id="2.30.29.170:FF:000003">
    <property type="entry name" value="EF-hand domain (C-terminal) containing 1"/>
    <property type="match status" value="1"/>
</dbReference>
<dbReference type="InterPro" id="IPR011992">
    <property type="entry name" value="EF-hand-dom_pair"/>
</dbReference>
<comment type="subcellular location">
    <subcellularLocation>
        <location evidence="1">Cytoplasm</location>
        <location evidence="1">Cytoskeleton</location>
        <location evidence="1">Cilium axoneme</location>
    </subcellularLocation>
</comment>
<keyword evidence="2" id="KW-0963">Cytoplasm</keyword>
<accession>A0AAD9P9Q4</accession>
<protein>
    <recommendedName>
        <fullName evidence="7">EF-hand domain-containing family member C2</fullName>
    </recommendedName>
</protein>
<evidence type="ECO:0000313" key="10">
    <source>
        <dbReference type="Proteomes" id="UP001209878"/>
    </source>
</evidence>
<dbReference type="FunFam" id="2.30.29.170:FF:000001">
    <property type="entry name" value="EF-hand domain containing 1"/>
    <property type="match status" value="1"/>
</dbReference>
<dbReference type="Gene3D" id="2.30.29.170">
    <property type="match status" value="4"/>
</dbReference>
<evidence type="ECO:0000256" key="3">
    <source>
        <dbReference type="ARBA" id="ARBA00022737"/>
    </source>
</evidence>
<dbReference type="PROSITE" id="PS51336">
    <property type="entry name" value="DM10"/>
    <property type="match status" value="4"/>
</dbReference>
<feature type="domain" description="DM10" evidence="8">
    <location>
        <begin position="705"/>
        <end position="805"/>
    </location>
</feature>
<proteinExistence type="predicted"/>
<dbReference type="Proteomes" id="UP001209878">
    <property type="component" value="Unassembled WGS sequence"/>
</dbReference>
<evidence type="ECO:0000313" key="9">
    <source>
        <dbReference type="EMBL" id="KAK2190816.1"/>
    </source>
</evidence>
<dbReference type="SMART" id="SM00676">
    <property type="entry name" value="DM10"/>
    <property type="match status" value="4"/>
</dbReference>
<sequence length="1006" mass="116677">MALPFLPGNSFRNTLGKQKFHLSHHFDYANDVAMNVGEAKPGIGGDPRPDQKYPARFSSIPRGHGTDLPAWVAFDRQVLAYDAYFQEAVHEKREEQYRVRRVKIYFYLEDDSIQVIEPRLKNTGVPQGTLIRRHRVLKPAPLDDLYYTVEDFNIGNEISMYGRVFKIVDCDEFTKNFQRKLGFQERTRLQIPGDPYLEHRKALDEMMQPLRPYERHDTLKQFLDHDRHVLRFFAFWDDTDQMFGDPREMVLHYFLADDTIEIRERIAVNAGRDAVPMFLHRSKLPKGVDPLPKPGEETPRTVLNVFGPMGHGGRYILDSLKTGARDQEFYKDSDLSIGAVLNVWGRKFLLCDCDDFTKEYYMTKYGITDFTAIAYRAPDQPRAPKEVPPYNGFGSEEDSLCSTKGLLPKPPKMDFIKFMEKDRHGLDSNVLRFLAVMDTMKPIDKDRQFIVSFFLSDDTLQVYEPIVRNSGIIGGRFLERGRVKRPDQPRFSTELSQYYRAQDLYVGARLNFNGHKFILVDGDEYAFNYMERHAEEYPIANIQVIMERLQRLTEGKMDEFMKPDTQPTTDYQGLHALLMEMTSGQMSDHEVATVARNYQHRGDETVTFENLVSVAQEQLRKVNYEDFVKIVNQCLHYDRERKGVLSPDDVRAVFVSLRIPVNGDLLRAILSKAPVEEGMLRYREFVAVFNWRDNPAPPPPPQVSSRPDEAWMGTTPNRQIGVVDLQRFLKDVFGQVAFYCQWIIGGRFLERGRVKRPDQPRFSTELSQYYRAQDLYVGARLNFNGHKFILVDGDEYAFNYMERHAEEYPIANIQVIMERLQRLTEGKMDEFMKPDTQPTTDYQGLHALLMEMTSGQMSDHEVATVARNYQHRGDETVTFENLVSVAQEQLRKVNYEDFVKIVNQCLHYDRERKGVLSPDDVRAVFVSLRIPVNGDLLRAILSKAPVEEGMLRYREFVAVFNWRDNPAPPPPPQVSSRPDEAWMGTTPNRQIGVVDLQRFLKDVFGQ</sequence>
<evidence type="ECO:0000256" key="5">
    <source>
        <dbReference type="ARBA" id="ARBA00023273"/>
    </source>
</evidence>
<organism evidence="9 10">
    <name type="scientific">Ridgeia piscesae</name>
    <name type="common">Tubeworm</name>
    <dbReference type="NCBI Taxonomy" id="27915"/>
    <lineage>
        <taxon>Eukaryota</taxon>
        <taxon>Metazoa</taxon>
        <taxon>Spiralia</taxon>
        <taxon>Lophotrochozoa</taxon>
        <taxon>Annelida</taxon>
        <taxon>Polychaeta</taxon>
        <taxon>Sedentaria</taxon>
        <taxon>Canalipalpata</taxon>
        <taxon>Sabellida</taxon>
        <taxon>Siboglinidae</taxon>
        <taxon>Ridgeia</taxon>
    </lineage>
</organism>
<feature type="domain" description="DM10" evidence="8">
    <location>
        <begin position="226"/>
        <end position="365"/>
    </location>
</feature>
<dbReference type="PANTHER" id="PTHR12086">
    <property type="entry name" value="EF-HAND DOMAIN C-TERMINAL CONTAINING PROTEIN"/>
    <property type="match status" value="1"/>
</dbReference>
<comment type="function">
    <text evidence="6">Microtubule inner protein (MIP) part of the dynein-decorated doublet microtubules (DMTs) in cilia axoneme, which is required for motile cilia beating.</text>
</comment>
<dbReference type="Pfam" id="PF06565">
    <property type="entry name" value="DM10_dom"/>
    <property type="match status" value="4"/>
</dbReference>
<reference evidence="9" key="1">
    <citation type="journal article" date="2023" name="Mol. Biol. Evol.">
        <title>Third-Generation Sequencing Reveals the Adaptive Role of the Epigenome in Three Deep-Sea Polychaetes.</title>
        <authorList>
            <person name="Perez M."/>
            <person name="Aroh O."/>
            <person name="Sun Y."/>
            <person name="Lan Y."/>
            <person name="Juniper S.K."/>
            <person name="Young C.R."/>
            <person name="Angers B."/>
            <person name="Qian P.Y."/>
        </authorList>
    </citation>
    <scope>NUCLEOTIDE SEQUENCE</scope>
    <source>
        <strain evidence="9">R07B-5</strain>
    </source>
</reference>
<dbReference type="Gene3D" id="1.10.238.10">
    <property type="entry name" value="EF-hand"/>
    <property type="match status" value="2"/>
</dbReference>